<dbReference type="AlphaFoldDB" id="A0A1H3QI71"/>
<proteinExistence type="predicted"/>
<gene>
    <name evidence="1" type="ORF">SAMN05421736_106200</name>
</gene>
<keyword evidence="2" id="KW-1185">Reference proteome</keyword>
<accession>A0A1H3QI71</accession>
<dbReference type="Proteomes" id="UP000198935">
    <property type="component" value="Unassembled WGS sequence"/>
</dbReference>
<sequence>MKWLVAGWMVLCLFIAGVGEAVAEDNISPEELAKIVVEQKIEERIEFGFHEFEGLSVGLMIPLFDIGEEATYYLVELHHKDGELGGYMIVDVSDSNFVFITEFAAGDVHPYQDISSSDPYYFGHGNYAYEENEILIDMRTEQPLNKEEITFLKKEKKLKEEKSKEDYEEDVGDLFAPQTIISRTYYYISGVGDPQQSDSGKSEFCAPTAGANVMMYWKNNGYSKLASSTNWKPVENRLGTLMKWDSKTGTKISNIAPGERSYIKEKGYKNFSVSTVNSPAFSKLETQTKNKRPPILVLKGYNYNGNHAVVLVGTEKYHEKLGSKYTWYYNIVVRDQWKSTPKDVWFNFGRGDGSVSHMISVIP</sequence>
<evidence type="ECO:0000313" key="1">
    <source>
        <dbReference type="EMBL" id="SDZ13222.1"/>
    </source>
</evidence>
<evidence type="ECO:0008006" key="3">
    <source>
        <dbReference type="Google" id="ProtNLM"/>
    </source>
</evidence>
<reference evidence="2" key="1">
    <citation type="submission" date="2016-10" db="EMBL/GenBank/DDBJ databases">
        <authorList>
            <person name="Varghese N."/>
            <person name="Submissions S."/>
        </authorList>
    </citation>
    <scope>NUCLEOTIDE SEQUENCE [LARGE SCALE GENOMIC DNA]</scope>
    <source>
        <strain evidence="2">SP</strain>
    </source>
</reference>
<protein>
    <recommendedName>
        <fullName evidence="3">Peptidase C39-like protein</fullName>
    </recommendedName>
</protein>
<dbReference type="OrthoDB" id="2666872at2"/>
<evidence type="ECO:0000313" key="2">
    <source>
        <dbReference type="Proteomes" id="UP000198935"/>
    </source>
</evidence>
<name>A0A1H3QI71_9BACI</name>
<organism evidence="1 2">
    <name type="scientific">Evansella caseinilytica</name>
    <dbReference type="NCBI Taxonomy" id="1503961"/>
    <lineage>
        <taxon>Bacteria</taxon>
        <taxon>Bacillati</taxon>
        <taxon>Bacillota</taxon>
        <taxon>Bacilli</taxon>
        <taxon>Bacillales</taxon>
        <taxon>Bacillaceae</taxon>
        <taxon>Evansella</taxon>
    </lineage>
</organism>
<dbReference type="EMBL" id="FNPI01000006">
    <property type="protein sequence ID" value="SDZ13222.1"/>
    <property type="molecule type" value="Genomic_DNA"/>
</dbReference>